<protein>
    <submittedName>
        <fullName evidence="1">Uncharacterized protein</fullName>
    </submittedName>
</protein>
<organism evidence="1 2">
    <name type="scientific">Clostridium faecium</name>
    <dbReference type="NCBI Taxonomy" id="2762223"/>
    <lineage>
        <taxon>Bacteria</taxon>
        <taxon>Bacillati</taxon>
        <taxon>Bacillota</taxon>
        <taxon>Clostridia</taxon>
        <taxon>Eubacteriales</taxon>
        <taxon>Clostridiaceae</taxon>
        <taxon>Clostridium</taxon>
    </lineage>
</organism>
<evidence type="ECO:0000313" key="1">
    <source>
        <dbReference type="EMBL" id="MBD8046569.1"/>
    </source>
</evidence>
<name>A0ABR8YRR3_9CLOT</name>
<evidence type="ECO:0000313" key="2">
    <source>
        <dbReference type="Proteomes" id="UP000627166"/>
    </source>
</evidence>
<keyword evidence="2" id="KW-1185">Reference proteome</keyword>
<comment type="caution">
    <text evidence="1">The sequence shown here is derived from an EMBL/GenBank/DDBJ whole genome shotgun (WGS) entry which is preliminary data.</text>
</comment>
<dbReference type="Proteomes" id="UP000627166">
    <property type="component" value="Unassembled WGS sequence"/>
</dbReference>
<accession>A0ABR8YRR3</accession>
<reference evidence="1 2" key="1">
    <citation type="submission" date="2020-08" db="EMBL/GenBank/DDBJ databases">
        <title>A Genomic Blueprint of the Chicken Gut Microbiome.</title>
        <authorList>
            <person name="Gilroy R."/>
            <person name="Ravi A."/>
            <person name="Getino M."/>
            <person name="Pursley I."/>
            <person name="Horton D.L."/>
            <person name="Alikhan N.-F."/>
            <person name="Baker D."/>
            <person name="Gharbi K."/>
            <person name="Hall N."/>
            <person name="Watson M."/>
            <person name="Adriaenssens E.M."/>
            <person name="Foster-Nyarko E."/>
            <person name="Jarju S."/>
            <person name="Secka A."/>
            <person name="Antonio M."/>
            <person name="Oren A."/>
            <person name="Chaudhuri R."/>
            <person name="La Ragione R.M."/>
            <person name="Hildebrand F."/>
            <person name="Pallen M.J."/>
        </authorList>
    </citation>
    <scope>NUCLEOTIDE SEQUENCE [LARGE SCALE GENOMIC DNA]</scope>
    <source>
        <strain evidence="1 2">N37</strain>
    </source>
</reference>
<gene>
    <name evidence="1" type="ORF">H9637_05855</name>
</gene>
<sequence>MAITHDNFSPRPGLVNKQGYLPDPVELVCIEVPKVFDQCLIKRCLKFKEGPDTHCTDEELRSNPLREPKRFLGCRDFNIKLLSVDKIPINGKPGYKKVIISFMISFFADFLDTCGTTQSELFEINRTEVISRLYCPDSIAKTTSSNICPCEDDDEVCDSEIIKLELVADCLDGVITKDCQCCDVLDITLGFHLIVKCELVVQLLVPAYGYCPVPKQCKEEPAEDPCELFCKLPPPKFYPDQKLRPLFSDDYDDDCGCN</sequence>
<dbReference type="EMBL" id="JACSQB010000040">
    <property type="protein sequence ID" value="MBD8046569.1"/>
    <property type="molecule type" value="Genomic_DNA"/>
</dbReference>
<proteinExistence type="predicted"/>
<dbReference type="RefSeq" id="WP_191739541.1">
    <property type="nucleotide sequence ID" value="NZ_JACSQB010000040.1"/>
</dbReference>